<dbReference type="RefSeq" id="WP_115999644.1">
    <property type="nucleotide sequence ID" value="NZ_QUOV01000001.1"/>
</dbReference>
<dbReference type="EMBL" id="QUOV01000001">
    <property type="protein sequence ID" value="REL34970.1"/>
    <property type="molecule type" value="Genomic_DNA"/>
</dbReference>
<organism evidence="2 3">
    <name type="scientific">Thalassotalea euphylliae</name>
    <dbReference type="NCBI Taxonomy" id="1655234"/>
    <lineage>
        <taxon>Bacteria</taxon>
        <taxon>Pseudomonadati</taxon>
        <taxon>Pseudomonadota</taxon>
        <taxon>Gammaproteobacteria</taxon>
        <taxon>Alteromonadales</taxon>
        <taxon>Colwelliaceae</taxon>
        <taxon>Thalassotalea</taxon>
    </lineage>
</organism>
<protein>
    <submittedName>
        <fullName evidence="2">Uncharacterized protein</fullName>
    </submittedName>
</protein>
<accession>A0A3E0UDQ9</accession>
<proteinExistence type="predicted"/>
<name>A0A3E0UDQ9_9GAMM</name>
<gene>
    <name evidence="2" type="ORF">DXX92_06085</name>
</gene>
<reference evidence="2 3" key="1">
    <citation type="submission" date="2018-08" db="EMBL/GenBank/DDBJ databases">
        <title>Thalassotalea euphylliae genome.</title>
        <authorList>
            <person name="Summers S."/>
            <person name="Rice S.A."/>
            <person name="Freckelton M.L."/>
            <person name="Nedved B.T."/>
            <person name="Hadfield M.G."/>
        </authorList>
    </citation>
    <scope>NUCLEOTIDE SEQUENCE [LARGE SCALE GENOMIC DNA]</scope>
    <source>
        <strain evidence="2 3">H2</strain>
    </source>
</reference>
<dbReference type="Proteomes" id="UP000256999">
    <property type="component" value="Unassembled WGS sequence"/>
</dbReference>
<evidence type="ECO:0000256" key="1">
    <source>
        <dbReference type="SAM" id="Coils"/>
    </source>
</evidence>
<sequence length="95" mass="10832">MNSGREEELLNRINRLSGQIEQENRSVLNQEQALISQVRAEGKSDKAILLSIVELRDQQSDLYKLANRWGSQGLSSPENYQTLVELTPSYADYYA</sequence>
<feature type="coiled-coil region" evidence="1">
    <location>
        <begin position="6"/>
        <end position="33"/>
    </location>
</feature>
<comment type="caution">
    <text evidence="2">The sequence shown here is derived from an EMBL/GenBank/DDBJ whole genome shotgun (WGS) entry which is preliminary data.</text>
</comment>
<dbReference type="OrthoDB" id="6288700at2"/>
<evidence type="ECO:0000313" key="2">
    <source>
        <dbReference type="EMBL" id="REL34970.1"/>
    </source>
</evidence>
<dbReference type="AlphaFoldDB" id="A0A3E0UDQ9"/>
<evidence type="ECO:0000313" key="3">
    <source>
        <dbReference type="Proteomes" id="UP000256999"/>
    </source>
</evidence>
<keyword evidence="1" id="KW-0175">Coiled coil</keyword>